<organism evidence="1 2">
    <name type="scientific">Hemibagrus wyckioides</name>
    <dbReference type="NCBI Taxonomy" id="337641"/>
    <lineage>
        <taxon>Eukaryota</taxon>
        <taxon>Metazoa</taxon>
        <taxon>Chordata</taxon>
        <taxon>Craniata</taxon>
        <taxon>Vertebrata</taxon>
        <taxon>Euteleostomi</taxon>
        <taxon>Actinopterygii</taxon>
        <taxon>Neopterygii</taxon>
        <taxon>Teleostei</taxon>
        <taxon>Ostariophysi</taxon>
        <taxon>Siluriformes</taxon>
        <taxon>Bagridae</taxon>
        <taxon>Hemibagrus</taxon>
    </lineage>
</organism>
<reference evidence="1 2" key="1">
    <citation type="submission" date="2021-06" db="EMBL/GenBank/DDBJ databases">
        <title>Chromosome-level genome assembly of the red-tail catfish (Hemibagrus wyckioides).</title>
        <authorList>
            <person name="Shao F."/>
        </authorList>
    </citation>
    <scope>NUCLEOTIDE SEQUENCE [LARGE SCALE GENOMIC DNA]</scope>
    <source>
        <strain evidence="1">EC202008001</strain>
        <tissue evidence="1">Blood</tissue>
    </source>
</reference>
<gene>
    <name evidence="1" type="ORF">KOW79_020379</name>
</gene>
<feature type="non-terminal residue" evidence="1">
    <location>
        <position position="1"/>
    </location>
</feature>
<dbReference type="AlphaFoldDB" id="A0A9D3N5Q0"/>
<name>A0A9D3N5Q0_9TELE</name>
<dbReference type="Proteomes" id="UP000824219">
    <property type="component" value="Linkage Group LG25"/>
</dbReference>
<protein>
    <submittedName>
        <fullName evidence="1">Uncharacterized protein</fullName>
    </submittedName>
</protein>
<evidence type="ECO:0000313" key="1">
    <source>
        <dbReference type="EMBL" id="KAG7316838.1"/>
    </source>
</evidence>
<proteinExistence type="predicted"/>
<comment type="caution">
    <text evidence="1">The sequence shown here is derived from an EMBL/GenBank/DDBJ whole genome shotgun (WGS) entry which is preliminary data.</text>
</comment>
<sequence length="54" mass="6037">THQNKAETPPDCRPSVTLSRRLRLERPHRGLPPLTSALQLQLPALPLCQAFSHS</sequence>
<evidence type="ECO:0000313" key="2">
    <source>
        <dbReference type="Proteomes" id="UP000824219"/>
    </source>
</evidence>
<dbReference type="EMBL" id="JAHKSW010000025">
    <property type="protein sequence ID" value="KAG7316838.1"/>
    <property type="molecule type" value="Genomic_DNA"/>
</dbReference>
<accession>A0A9D3N5Q0</accession>
<keyword evidence="2" id="KW-1185">Reference proteome</keyword>